<organism evidence="8 9">
    <name type="scientific">Carnegiea gigantea</name>
    <dbReference type="NCBI Taxonomy" id="171969"/>
    <lineage>
        <taxon>Eukaryota</taxon>
        <taxon>Viridiplantae</taxon>
        <taxon>Streptophyta</taxon>
        <taxon>Embryophyta</taxon>
        <taxon>Tracheophyta</taxon>
        <taxon>Spermatophyta</taxon>
        <taxon>Magnoliopsida</taxon>
        <taxon>eudicotyledons</taxon>
        <taxon>Gunneridae</taxon>
        <taxon>Pentapetalae</taxon>
        <taxon>Caryophyllales</taxon>
        <taxon>Cactineae</taxon>
        <taxon>Cactaceae</taxon>
        <taxon>Cactoideae</taxon>
        <taxon>Echinocereeae</taxon>
        <taxon>Carnegiea</taxon>
    </lineage>
</organism>
<keyword evidence="3 6" id="KW-0812">Transmembrane</keyword>
<gene>
    <name evidence="8" type="ORF">Cgig2_019658</name>
</gene>
<keyword evidence="4 6" id="KW-1133">Transmembrane helix</keyword>
<dbReference type="Proteomes" id="UP001153076">
    <property type="component" value="Unassembled WGS sequence"/>
</dbReference>
<evidence type="ECO:0000256" key="1">
    <source>
        <dbReference type="ARBA" id="ARBA00004141"/>
    </source>
</evidence>
<feature type="transmembrane region" description="Helical" evidence="6">
    <location>
        <begin position="128"/>
        <end position="145"/>
    </location>
</feature>
<dbReference type="EMBL" id="JAKOGI010000115">
    <property type="protein sequence ID" value="KAJ8443676.1"/>
    <property type="molecule type" value="Genomic_DNA"/>
</dbReference>
<dbReference type="PROSITE" id="PS50801">
    <property type="entry name" value="STAS"/>
    <property type="match status" value="1"/>
</dbReference>
<feature type="transmembrane region" description="Helical" evidence="6">
    <location>
        <begin position="186"/>
        <end position="205"/>
    </location>
</feature>
<dbReference type="Pfam" id="PF00916">
    <property type="entry name" value="Sulfate_transp"/>
    <property type="match status" value="1"/>
</dbReference>
<dbReference type="OrthoDB" id="288203at2759"/>
<evidence type="ECO:0000256" key="6">
    <source>
        <dbReference type="SAM" id="Phobius"/>
    </source>
</evidence>
<dbReference type="CDD" id="cd07042">
    <property type="entry name" value="STAS_SulP_like_sulfate_transporter"/>
    <property type="match status" value="1"/>
</dbReference>
<feature type="transmembrane region" description="Helical" evidence="6">
    <location>
        <begin position="75"/>
        <end position="91"/>
    </location>
</feature>
<dbReference type="AlphaFoldDB" id="A0A9Q1KIZ2"/>
<comment type="subcellular location">
    <subcellularLocation>
        <location evidence="1">Membrane</location>
        <topology evidence="1">Multi-pass membrane protein</topology>
    </subcellularLocation>
</comment>
<dbReference type="Gene3D" id="3.30.750.24">
    <property type="entry name" value="STAS domain"/>
    <property type="match status" value="1"/>
</dbReference>
<dbReference type="GO" id="GO:0016020">
    <property type="term" value="C:membrane"/>
    <property type="evidence" value="ECO:0007669"/>
    <property type="project" value="UniProtKB-SubCell"/>
</dbReference>
<keyword evidence="2" id="KW-0813">Transport</keyword>
<comment type="caution">
    <text evidence="8">The sequence shown here is derived from an EMBL/GenBank/DDBJ whole genome shotgun (WGS) entry which is preliminary data.</text>
</comment>
<sequence length="629" mass="68546">MANKSSVVDAECTAKVPIPAEKPFLKTFKSNLKETFFPDDPFRMFKAQSLKQRIILGLQYLIPILQWLPNYNLDFFKSDIVAGITIASLAVPQGISYANLASLPPLVGLYTNFVPALVYAVMGSSKDLAIGNVAVASILFSDMLGKVVSPIDSPREYLSLVFTATFFAGIIEASLGFLRLGFLIDLLSHATIVGFMGGVAVTVCLQQLKGLLGLTHFTHKTDVVSVLHSTFAQTHESNRKPAVFWINAMAPLTSVILGTLLVYFTHAENHGVRVIGHLNKGLNPLSLTDLAFGSPHLSTAFKTGAITAIVVMAEGVAVGRSFAMCKNYHVDGNKEMIAFGLMNIVGSCTSCYLTTGIFSRTAVNFNAGCKTAMSNIVMAIAVMVTLLCLTPLFHYTPLVVLSSIIINAMLGLIKYEEVFHLWKVDKFDFVISMSSFFGVVFANVETGLTIGVTLSLLRLVLIVARPKTFVLGNLPNTMVYRSTEQYQCAQTVAGILILQIEGPICFASSNYLRERVTRWIHEEEDRIKSSGGLSLQYVILDVGGVGCVDTSGISVLEEVKKLIERKSMKLVLANPGNELMKKMYLSKCIEEFGQEGIYPTVAEAVNACTLMLQMNLNPGEVNGDRHNNV</sequence>
<evidence type="ECO:0000256" key="3">
    <source>
        <dbReference type="ARBA" id="ARBA00022692"/>
    </source>
</evidence>
<dbReference type="FunFam" id="3.30.750.24:FF:000002">
    <property type="entry name" value="Sulfate transporter 31"/>
    <property type="match status" value="1"/>
</dbReference>
<feature type="transmembrane region" description="Helical" evidence="6">
    <location>
        <begin position="157"/>
        <end position="180"/>
    </location>
</feature>
<evidence type="ECO:0000313" key="9">
    <source>
        <dbReference type="Proteomes" id="UP001153076"/>
    </source>
</evidence>
<dbReference type="InterPro" id="IPR011547">
    <property type="entry name" value="SLC26A/SulP_dom"/>
</dbReference>
<dbReference type="InterPro" id="IPR002645">
    <property type="entry name" value="STAS_dom"/>
</dbReference>
<evidence type="ECO:0000256" key="2">
    <source>
        <dbReference type="ARBA" id="ARBA00022448"/>
    </source>
</evidence>
<feature type="domain" description="STAS" evidence="7">
    <location>
        <begin position="485"/>
        <end position="608"/>
    </location>
</feature>
<feature type="transmembrane region" description="Helical" evidence="6">
    <location>
        <begin position="371"/>
        <end position="389"/>
    </location>
</feature>
<proteinExistence type="predicted"/>
<keyword evidence="5 6" id="KW-0472">Membrane</keyword>
<protein>
    <recommendedName>
        <fullName evidence="7">STAS domain-containing protein</fullName>
    </recommendedName>
</protein>
<evidence type="ECO:0000256" key="4">
    <source>
        <dbReference type="ARBA" id="ARBA00022989"/>
    </source>
</evidence>
<dbReference type="PANTHER" id="PTHR11814">
    <property type="entry name" value="SULFATE TRANSPORTER"/>
    <property type="match status" value="1"/>
</dbReference>
<keyword evidence="9" id="KW-1185">Reference proteome</keyword>
<feature type="transmembrane region" description="Helical" evidence="6">
    <location>
        <begin position="337"/>
        <end position="359"/>
    </location>
</feature>
<feature type="transmembrane region" description="Helical" evidence="6">
    <location>
        <begin position="305"/>
        <end position="325"/>
    </location>
</feature>
<name>A0A9Q1KIZ2_9CARY</name>
<evidence type="ECO:0000313" key="8">
    <source>
        <dbReference type="EMBL" id="KAJ8443676.1"/>
    </source>
</evidence>
<dbReference type="InterPro" id="IPR001902">
    <property type="entry name" value="SLC26A/SulP_fam"/>
</dbReference>
<dbReference type="Pfam" id="PF01740">
    <property type="entry name" value="STAS"/>
    <property type="match status" value="1"/>
</dbReference>
<dbReference type="InterPro" id="IPR036513">
    <property type="entry name" value="STAS_dom_sf"/>
</dbReference>
<evidence type="ECO:0000256" key="5">
    <source>
        <dbReference type="ARBA" id="ARBA00023136"/>
    </source>
</evidence>
<feature type="transmembrane region" description="Helical" evidence="6">
    <location>
        <begin position="396"/>
        <end position="415"/>
    </location>
</feature>
<accession>A0A9Q1KIZ2</accession>
<dbReference type="SUPFAM" id="SSF52091">
    <property type="entry name" value="SpoIIaa-like"/>
    <property type="match status" value="1"/>
</dbReference>
<feature type="transmembrane region" description="Helical" evidence="6">
    <location>
        <begin position="242"/>
        <end position="264"/>
    </location>
</feature>
<evidence type="ECO:0000259" key="7">
    <source>
        <dbReference type="PROSITE" id="PS50801"/>
    </source>
</evidence>
<feature type="transmembrane region" description="Helical" evidence="6">
    <location>
        <begin position="435"/>
        <end position="457"/>
    </location>
</feature>
<reference evidence="8" key="1">
    <citation type="submission" date="2022-04" db="EMBL/GenBank/DDBJ databases">
        <title>Carnegiea gigantea Genome sequencing and assembly v2.</title>
        <authorList>
            <person name="Copetti D."/>
            <person name="Sanderson M.J."/>
            <person name="Burquez A."/>
            <person name="Wojciechowski M.F."/>
        </authorList>
    </citation>
    <scope>NUCLEOTIDE SEQUENCE</scope>
    <source>
        <strain evidence="8">SGP5-SGP5p</strain>
        <tissue evidence="8">Aerial part</tissue>
    </source>
</reference>
<dbReference type="GO" id="GO:0055085">
    <property type="term" value="P:transmembrane transport"/>
    <property type="evidence" value="ECO:0007669"/>
    <property type="project" value="InterPro"/>
</dbReference>